<organism evidence="1 2">
    <name type="scientific">Vermiconidia calcicola</name>
    <dbReference type="NCBI Taxonomy" id="1690605"/>
    <lineage>
        <taxon>Eukaryota</taxon>
        <taxon>Fungi</taxon>
        <taxon>Dikarya</taxon>
        <taxon>Ascomycota</taxon>
        <taxon>Pezizomycotina</taxon>
        <taxon>Dothideomycetes</taxon>
        <taxon>Dothideomycetidae</taxon>
        <taxon>Mycosphaerellales</taxon>
        <taxon>Extremaceae</taxon>
        <taxon>Vermiconidia</taxon>
    </lineage>
</organism>
<name>A0AAV9QIL3_9PEZI</name>
<proteinExistence type="predicted"/>
<comment type="caution">
    <text evidence="1">The sequence shown here is derived from an EMBL/GenBank/DDBJ whole genome shotgun (WGS) entry which is preliminary data.</text>
</comment>
<protein>
    <submittedName>
        <fullName evidence="1">Uncharacterized protein</fullName>
    </submittedName>
</protein>
<dbReference type="AlphaFoldDB" id="A0AAV9QIL3"/>
<accession>A0AAV9QIL3</accession>
<reference evidence="1 2" key="1">
    <citation type="submission" date="2023-06" db="EMBL/GenBank/DDBJ databases">
        <title>Black Yeasts Isolated from many extreme environments.</title>
        <authorList>
            <person name="Coleine C."/>
            <person name="Stajich J.E."/>
            <person name="Selbmann L."/>
        </authorList>
    </citation>
    <scope>NUCLEOTIDE SEQUENCE [LARGE SCALE GENOMIC DNA]</scope>
    <source>
        <strain evidence="1 2">CCFEE 5887</strain>
    </source>
</reference>
<evidence type="ECO:0000313" key="1">
    <source>
        <dbReference type="EMBL" id="KAK5541304.1"/>
    </source>
</evidence>
<gene>
    <name evidence="1" type="ORF">LTR25_003081</name>
</gene>
<dbReference type="EMBL" id="JAXLQG010000004">
    <property type="protein sequence ID" value="KAK5541304.1"/>
    <property type="molecule type" value="Genomic_DNA"/>
</dbReference>
<keyword evidence="2" id="KW-1185">Reference proteome</keyword>
<dbReference type="Proteomes" id="UP001345827">
    <property type="component" value="Unassembled WGS sequence"/>
</dbReference>
<evidence type="ECO:0000313" key="2">
    <source>
        <dbReference type="Proteomes" id="UP001345827"/>
    </source>
</evidence>
<sequence>MSTQGSFHCSCSPPLAVPDATSDTDYSKTNGALNFLNMVVDCELTLDSKLGSKLPPNQILMSAPDHDICIEDDGLEEGEISEEDDDLEEGEIREELGMFEITRSESAHSERSTVSSNGWLVYLEWYVNPKPAERDLIEITAAQLAKEHGCDAVFIRSNIHNTTRVQTERGRKRVLAPWHYTCDFRTREGNWRPSHVYTNTRVIQRATKYTDMVTKTTGLARRTPRNPDFYEETEYSHCNGGSRARAMLQVW</sequence>